<evidence type="ECO:0000259" key="5">
    <source>
        <dbReference type="PROSITE" id="PS50072"/>
    </source>
</evidence>
<name>A0A9D1V1H9_9BACT</name>
<dbReference type="InterPro" id="IPR044666">
    <property type="entry name" value="Cyclophilin_A-like"/>
</dbReference>
<dbReference type="GO" id="GO:0003755">
    <property type="term" value="F:peptidyl-prolyl cis-trans isomerase activity"/>
    <property type="evidence" value="ECO:0007669"/>
    <property type="project" value="UniProtKB-KW"/>
</dbReference>
<protein>
    <recommendedName>
        <fullName evidence="1">peptidylprolyl isomerase</fullName>
        <ecNumber evidence="1">5.2.1.8</ecNumber>
    </recommendedName>
</protein>
<dbReference type="EC" id="5.2.1.8" evidence="1"/>
<dbReference type="PANTHER" id="PTHR45625:SF4">
    <property type="entry name" value="PEPTIDYLPROLYL ISOMERASE DOMAIN AND WD REPEAT-CONTAINING PROTEIN 1"/>
    <property type="match status" value="1"/>
</dbReference>
<evidence type="ECO:0000256" key="4">
    <source>
        <dbReference type="SAM" id="SignalP"/>
    </source>
</evidence>
<feature type="signal peptide" evidence="4">
    <location>
        <begin position="1"/>
        <end position="19"/>
    </location>
</feature>
<sequence length="270" mass="30831">MKKNISLALALLLSWGVFAQEKETLAEIETSLGTMVVKLYNDTPRHRDNFIRLAKEGHYDGTLFYRVIKEFMIQGGSSDSRNARPGQVLGYGKEVTIPAEFRPGHYHKKGALAAPRQPDNMNMDKDSDISQFYIVQGKKYTATELENYIKSINVPIKRKIQEKYYYPKKPLLDSLRAAHNVPEFKKVAGKVKEQINAEWKANTEKIEMSEQMRRDYVNYGGCPHLDGEYTVFGEVIAGFEVIDKIASLPTDKHDRPLTDVRITKVTILDE</sequence>
<feature type="domain" description="PPIase cyclophilin-type" evidence="5">
    <location>
        <begin position="29"/>
        <end position="267"/>
    </location>
</feature>
<dbReference type="Gene3D" id="2.40.100.10">
    <property type="entry name" value="Cyclophilin-like"/>
    <property type="match status" value="2"/>
</dbReference>
<reference evidence="6" key="2">
    <citation type="submission" date="2021-04" db="EMBL/GenBank/DDBJ databases">
        <authorList>
            <person name="Gilroy R."/>
        </authorList>
    </citation>
    <scope>NUCLEOTIDE SEQUENCE</scope>
    <source>
        <strain evidence="6">23274</strain>
    </source>
</reference>
<accession>A0A9D1V1H9</accession>
<feature type="chain" id="PRO_5039569203" description="peptidylprolyl isomerase" evidence="4">
    <location>
        <begin position="20"/>
        <end position="270"/>
    </location>
</feature>
<dbReference type="Proteomes" id="UP000824202">
    <property type="component" value="Unassembled WGS sequence"/>
</dbReference>
<dbReference type="CDD" id="cd00317">
    <property type="entry name" value="cyclophilin"/>
    <property type="match status" value="1"/>
</dbReference>
<reference evidence="6" key="1">
    <citation type="journal article" date="2021" name="PeerJ">
        <title>Extensive microbial diversity within the chicken gut microbiome revealed by metagenomics and culture.</title>
        <authorList>
            <person name="Gilroy R."/>
            <person name="Ravi A."/>
            <person name="Getino M."/>
            <person name="Pursley I."/>
            <person name="Horton D.L."/>
            <person name="Alikhan N.F."/>
            <person name="Baker D."/>
            <person name="Gharbi K."/>
            <person name="Hall N."/>
            <person name="Watson M."/>
            <person name="Adriaenssens E.M."/>
            <person name="Foster-Nyarko E."/>
            <person name="Jarju S."/>
            <person name="Secka A."/>
            <person name="Antonio M."/>
            <person name="Oren A."/>
            <person name="Chaudhuri R.R."/>
            <person name="La Ragione R."/>
            <person name="Hildebrand F."/>
            <person name="Pallen M.J."/>
        </authorList>
    </citation>
    <scope>NUCLEOTIDE SEQUENCE</scope>
    <source>
        <strain evidence="6">23274</strain>
    </source>
</reference>
<evidence type="ECO:0000313" key="7">
    <source>
        <dbReference type="Proteomes" id="UP000824202"/>
    </source>
</evidence>
<evidence type="ECO:0000256" key="1">
    <source>
        <dbReference type="ARBA" id="ARBA00013194"/>
    </source>
</evidence>
<organism evidence="6 7">
    <name type="scientific">Candidatus Odoribacter faecigallinarum</name>
    <dbReference type="NCBI Taxonomy" id="2838706"/>
    <lineage>
        <taxon>Bacteria</taxon>
        <taxon>Pseudomonadati</taxon>
        <taxon>Bacteroidota</taxon>
        <taxon>Bacteroidia</taxon>
        <taxon>Bacteroidales</taxon>
        <taxon>Odoribacteraceae</taxon>
        <taxon>Odoribacter</taxon>
    </lineage>
</organism>
<comment type="caution">
    <text evidence="6">The sequence shown here is derived from an EMBL/GenBank/DDBJ whole genome shotgun (WGS) entry which is preliminary data.</text>
</comment>
<gene>
    <name evidence="6" type="ORF">H9863_09680</name>
</gene>
<keyword evidence="4" id="KW-0732">Signal</keyword>
<evidence type="ECO:0000313" key="6">
    <source>
        <dbReference type="EMBL" id="HIX04365.1"/>
    </source>
</evidence>
<dbReference type="InterPro" id="IPR002130">
    <property type="entry name" value="Cyclophilin-type_PPIase_dom"/>
</dbReference>
<dbReference type="EMBL" id="DXFT01000190">
    <property type="protein sequence ID" value="HIX04365.1"/>
    <property type="molecule type" value="Genomic_DNA"/>
</dbReference>
<dbReference type="InterPro" id="IPR029000">
    <property type="entry name" value="Cyclophilin-like_dom_sf"/>
</dbReference>
<dbReference type="SUPFAM" id="SSF50891">
    <property type="entry name" value="Cyclophilin-like"/>
    <property type="match status" value="2"/>
</dbReference>
<dbReference type="Pfam" id="PF00160">
    <property type="entry name" value="Pro_isomerase"/>
    <property type="match status" value="2"/>
</dbReference>
<evidence type="ECO:0000256" key="2">
    <source>
        <dbReference type="ARBA" id="ARBA00023110"/>
    </source>
</evidence>
<evidence type="ECO:0000256" key="3">
    <source>
        <dbReference type="ARBA" id="ARBA00023235"/>
    </source>
</evidence>
<keyword evidence="2" id="KW-0697">Rotamase</keyword>
<keyword evidence="3 6" id="KW-0413">Isomerase</keyword>
<proteinExistence type="predicted"/>
<dbReference type="PANTHER" id="PTHR45625">
    <property type="entry name" value="PEPTIDYL-PROLYL CIS-TRANS ISOMERASE-RELATED"/>
    <property type="match status" value="1"/>
</dbReference>
<dbReference type="AlphaFoldDB" id="A0A9D1V1H9"/>
<dbReference type="PROSITE" id="PS50072">
    <property type="entry name" value="CSA_PPIASE_2"/>
    <property type="match status" value="1"/>
</dbReference>